<comment type="caution">
    <text evidence="19">The sequence shown here is derived from an EMBL/GenBank/DDBJ whole genome shotgun (WGS) entry which is preliminary data.</text>
</comment>
<dbReference type="Pfam" id="PF00611">
    <property type="entry name" value="FCH"/>
    <property type="match status" value="1"/>
</dbReference>
<keyword evidence="11" id="KW-0727">SH2 domain</keyword>
<feature type="domain" description="Protein kinase" evidence="17">
    <location>
        <begin position="609"/>
        <end position="867"/>
    </location>
</feature>
<dbReference type="AlphaFoldDB" id="A0A9X0DB88"/>
<dbReference type="InterPro" id="IPR008266">
    <property type="entry name" value="Tyr_kinase_AS"/>
</dbReference>
<dbReference type="Gene3D" id="3.30.505.10">
    <property type="entry name" value="SH2 domain"/>
    <property type="match status" value="1"/>
</dbReference>
<dbReference type="PROSITE" id="PS00107">
    <property type="entry name" value="PROTEIN_KINASE_ATP"/>
    <property type="match status" value="1"/>
</dbReference>
<evidence type="ECO:0000256" key="11">
    <source>
        <dbReference type="PROSITE-ProRule" id="PRU00191"/>
    </source>
</evidence>
<evidence type="ECO:0000256" key="2">
    <source>
        <dbReference type="ARBA" id="ARBA00022741"/>
    </source>
</evidence>
<keyword evidence="5 12" id="KW-0175">Coiled coil</keyword>
<dbReference type="EMBL" id="MU825397">
    <property type="protein sequence ID" value="KAJ7394167.1"/>
    <property type="molecule type" value="Genomic_DNA"/>
</dbReference>
<evidence type="ECO:0000256" key="10">
    <source>
        <dbReference type="PIRSR" id="PIRSR000632-2"/>
    </source>
</evidence>
<protein>
    <recommendedName>
        <fullName evidence="8">Tyrosine-protein kinase</fullName>
        <ecNumber evidence="8">2.7.10.2</ecNumber>
    </recommendedName>
</protein>
<dbReference type="GO" id="GO:0005524">
    <property type="term" value="F:ATP binding"/>
    <property type="evidence" value="ECO:0007669"/>
    <property type="project" value="UniProtKB-UniRule"/>
</dbReference>
<dbReference type="InterPro" id="IPR000719">
    <property type="entry name" value="Prot_kinase_dom"/>
</dbReference>
<dbReference type="PRINTS" id="PR00109">
    <property type="entry name" value="TYRKINASE"/>
</dbReference>
<dbReference type="Gene3D" id="1.10.510.10">
    <property type="entry name" value="Transferase(Phosphotransferase) domain 1"/>
    <property type="match status" value="1"/>
</dbReference>
<dbReference type="Gene3D" id="1.10.287.160">
    <property type="entry name" value="HR1 repeat"/>
    <property type="match status" value="1"/>
</dbReference>
<feature type="coiled-coil region" evidence="14">
    <location>
        <begin position="315"/>
        <end position="360"/>
    </location>
</feature>
<feature type="binding site" evidence="10">
    <location>
        <begin position="615"/>
        <end position="623"/>
    </location>
    <ligand>
        <name>ATP</name>
        <dbReference type="ChEBI" id="CHEBI:30616"/>
    </ligand>
</feature>
<dbReference type="Pfam" id="PF07714">
    <property type="entry name" value="PK_Tyr_Ser-Thr"/>
    <property type="match status" value="1"/>
</dbReference>
<dbReference type="PROSITE" id="PS50011">
    <property type="entry name" value="PROTEIN_KINASE_DOM"/>
    <property type="match status" value="1"/>
</dbReference>
<proteinExistence type="inferred from homology"/>
<evidence type="ECO:0000256" key="15">
    <source>
        <dbReference type="SAM" id="MobiDB-lite"/>
    </source>
</evidence>
<gene>
    <name evidence="19" type="ORF">OS493_003846</name>
</gene>
<evidence type="ECO:0000256" key="5">
    <source>
        <dbReference type="ARBA" id="ARBA00023054"/>
    </source>
</evidence>
<dbReference type="InterPro" id="IPR050198">
    <property type="entry name" value="Non-receptor_tyrosine_kinases"/>
</dbReference>
<comment type="similarity">
    <text evidence="8">Belongs to the protein kinase superfamily. Tyr protein kinase family. Fes/fps subfamily.</text>
</comment>
<evidence type="ECO:0000259" key="16">
    <source>
        <dbReference type="PROSITE" id="PS50001"/>
    </source>
</evidence>
<name>A0A9X0DB88_9CNID</name>
<dbReference type="Proteomes" id="UP001163046">
    <property type="component" value="Unassembled WGS sequence"/>
</dbReference>
<dbReference type="InterPro" id="IPR027267">
    <property type="entry name" value="AH/BAR_dom_sf"/>
</dbReference>
<reference evidence="19" key="1">
    <citation type="submission" date="2023-01" db="EMBL/GenBank/DDBJ databases">
        <title>Genome assembly of the deep-sea coral Lophelia pertusa.</title>
        <authorList>
            <person name="Herrera S."/>
            <person name="Cordes E."/>
        </authorList>
    </citation>
    <scope>NUCLEOTIDE SEQUENCE</scope>
    <source>
        <strain evidence="19">USNM1676648</strain>
        <tissue evidence="19">Polyp</tissue>
    </source>
</reference>
<evidence type="ECO:0000256" key="3">
    <source>
        <dbReference type="ARBA" id="ARBA00022777"/>
    </source>
</evidence>
<dbReference type="InterPro" id="IPR001060">
    <property type="entry name" value="FCH_dom"/>
</dbReference>
<dbReference type="SUPFAM" id="SSF55550">
    <property type="entry name" value="SH2 domain"/>
    <property type="match status" value="1"/>
</dbReference>
<dbReference type="FunFam" id="1.10.510.10:FF:000212">
    <property type="entry name" value="Tyrosine-protein kinase"/>
    <property type="match status" value="1"/>
</dbReference>
<evidence type="ECO:0000313" key="20">
    <source>
        <dbReference type="Proteomes" id="UP001163046"/>
    </source>
</evidence>
<dbReference type="InterPro" id="IPR016250">
    <property type="entry name" value="Tyr-prot_kinase_Fes/Fps"/>
</dbReference>
<organism evidence="19 20">
    <name type="scientific">Desmophyllum pertusum</name>
    <dbReference type="NCBI Taxonomy" id="174260"/>
    <lineage>
        <taxon>Eukaryota</taxon>
        <taxon>Metazoa</taxon>
        <taxon>Cnidaria</taxon>
        <taxon>Anthozoa</taxon>
        <taxon>Hexacorallia</taxon>
        <taxon>Scleractinia</taxon>
        <taxon>Caryophylliina</taxon>
        <taxon>Caryophylliidae</taxon>
        <taxon>Desmophyllum</taxon>
    </lineage>
</organism>
<dbReference type="Gene3D" id="1.20.1270.60">
    <property type="entry name" value="Arfaptin homology (AH) domain/BAR domain"/>
    <property type="match status" value="1"/>
</dbReference>
<feature type="domain" description="F-BAR" evidence="18">
    <location>
        <begin position="8"/>
        <end position="271"/>
    </location>
</feature>
<dbReference type="OrthoDB" id="546826at2759"/>
<dbReference type="PANTHER" id="PTHR24418">
    <property type="entry name" value="TYROSINE-PROTEIN KINASE"/>
    <property type="match status" value="1"/>
</dbReference>
<evidence type="ECO:0000259" key="17">
    <source>
        <dbReference type="PROSITE" id="PS50011"/>
    </source>
</evidence>
<evidence type="ECO:0000256" key="14">
    <source>
        <dbReference type="SAM" id="Coils"/>
    </source>
</evidence>
<dbReference type="PROSITE" id="PS50001">
    <property type="entry name" value="SH2"/>
    <property type="match status" value="1"/>
</dbReference>
<dbReference type="PRINTS" id="PR00401">
    <property type="entry name" value="SH2DOMAIN"/>
</dbReference>
<dbReference type="SUPFAM" id="SSF103657">
    <property type="entry name" value="BAR/IMD domain-like"/>
    <property type="match status" value="1"/>
</dbReference>
<keyword evidence="6 8" id="KW-0829">Tyrosine-protein kinase</keyword>
<feature type="binding site" evidence="10 13">
    <location>
        <position position="638"/>
    </location>
    <ligand>
        <name>ATP</name>
        <dbReference type="ChEBI" id="CHEBI:30616"/>
    </ligand>
</feature>
<evidence type="ECO:0000256" key="12">
    <source>
        <dbReference type="PROSITE-ProRule" id="PRU01077"/>
    </source>
</evidence>
<evidence type="ECO:0000256" key="7">
    <source>
        <dbReference type="ARBA" id="ARBA00051245"/>
    </source>
</evidence>
<evidence type="ECO:0000256" key="13">
    <source>
        <dbReference type="PROSITE-ProRule" id="PRU10141"/>
    </source>
</evidence>
<dbReference type="EC" id="2.7.10.2" evidence="8"/>
<sequence length="867" mass="98955">MSFESQHLRFSVDLSSSKAGHEAIVAHMDGELKHLEHVKEYLNKRVKVELDYASALARINTAASKVVTDNDRESPIRKAWCTYISESETKAKLITDFNNIVNSTTLKRLDQLIEDKRNLLKKYKNEKFRMESGFKQESDEIDRLRKTYQDNAKESETGKRKYEEVLSKDKFNSKDFERSKDKYVKTTLKLHQNHNDYVLALKSGNCHQGFYTDILVPTMLNSFQYLQEEYIAEWKDLLQDAVHLTNCCREEFLSSSQTIQAGVSDVKKEQEYASFITKHRQNQSPVYPFVFDASLTELTSTGVTADELLVNDLTLEKLQHKKALLNNELGNMEQQLEANKTELEQETNKLQAEKSEGKGEHYSILQKEQTVAVLNWHVDDLKCSQTKLQKMCTLISAALDKLGNAQPPKFADLSAPGSSPLGEFGQSTPEIRKSNRKIPTLFKKRKTEKENLTSNCNNKPVRYRAPSPVERVNGTSPDEESDSSAVGEYLEPNDEVPLEEESWFHGTIDRKDVPIMLKKEGDFLVRESSTKPGQFVLSTRSDGQLRHFIIQSDEGIVRFEDQGFPSISELLDYHVKNKVHVTKKSKAVLTNAVVRAGKDKWELCRDNIILQEKKLGSGHFGDVMKGLLKPSNVPIAVKSCRESVTKTVKQKFLAEADILKQYDHPNIVRLIGVCADREPVFIVMEFMAGGDFLSYLRKNGAKLDSKKLIRFSVDAAAGMEYLESKNCIHRDLAARNCLIGIKDLLKISDFGMSREVEEVYEASNMKEIPVKWTAPEALNYFQYTTQSDIWSFGVLLWETFSYGNTPYTGLSNKETRDKVENGYRMPPPQGTPPSVYQIMKDCWNITAEERPRFSEILRRLKQIQGIL</sequence>
<evidence type="ECO:0000256" key="9">
    <source>
        <dbReference type="PIRSR" id="PIRSR000632-1"/>
    </source>
</evidence>
<accession>A0A9X0DB88</accession>
<dbReference type="Pfam" id="PF00017">
    <property type="entry name" value="SH2"/>
    <property type="match status" value="1"/>
</dbReference>
<dbReference type="InterPro" id="IPR031160">
    <property type="entry name" value="F_BAR_dom"/>
</dbReference>
<keyword evidence="2 8" id="KW-0547">Nucleotide-binding</keyword>
<dbReference type="SMART" id="SM00055">
    <property type="entry name" value="FCH"/>
    <property type="match status" value="1"/>
</dbReference>
<dbReference type="SUPFAM" id="SSF56112">
    <property type="entry name" value="Protein kinase-like (PK-like)"/>
    <property type="match status" value="1"/>
</dbReference>
<keyword evidence="3 8" id="KW-0418">Kinase</keyword>
<feature type="active site" description="Proton acceptor" evidence="9">
    <location>
        <position position="731"/>
    </location>
</feature>
<evidence type="ECO:0000256" key="4">
    <source>
        <dbReference type="ARBA" id="ARBA00022840"/>
    </source>
</evidence>
<comment type="catalytic activity">
    <reaction evidence="7 8">
        <text>L-tyrosyl-[protein] + ATP = O-phospho-L-tyrosyl-[protein] + ADP + H(+)</text>
        <dbReference type="Rhea" id="RHEA:10596"/>
        <dbReference type="Rhea" id="RHEA-COMP:10136"/>
        <dbReference type="Rhea" id="RHEA-COMP:20101"/>
        <dbReference type="ChEBI" id="CHEBI:15378"/>
        <dbReference type="ChEBI" id="CHEBI:30616"/>
        <dbReference type="ChEBI" id="CHEBI:46858"/>
        <dbReference type="ChEBI" id="CHEBI:61978"/>
        <dbReference type="ChEBI" id="CHEBI:456216"/>
        <dbReference type="EC" id="2.7.10.2"/>
    </reaction>
</comment>
<evidence type="ECO:0000259" key="18">
    <source>
        <dbReference type="PROSITE" id="PS51741"/>
    </source>
</evidence>
<dbReference type="GO" id="GO:0004715">
    <property type="term" value="F:non-membrane spanning protein tyrosine kinase activity"/>
    <property type="evidence" value="ECO:0007669"/>
    <property type="project" value="UniProtKB-EC"/>
</dbReference>
<dbReference type="InterPro" id="IPR017441">
    <property type="entry name" value="Protein_kinase_ATP_BS"/>
</dbReference>
<evidence type="ECO:0000313" key="19">
    <source>
        <dbReference type="EMBL" id="KAJ7394167.1"/>
    </source>
</evidence>
<keyword evidence="4 8" id="KW-0067">ATP-binding</keyword>
<evidence type="ECO:0000256" key="6">
    <source>
        <dbReference type="ARBA" id="ARBA00023137"/>
    </source>
</evidence>
<keyword evidence="1 8" id="KW-0808">Transferase</keyword>
<dbReference type="PROSITE" id="PS51741">
    <property type="entry name" value="F_BAR"/>
    <property type="match status" value="1"/>
</dbReference>
<dbReference type="SMART" id="SM00219">
    <property type="entry name" value="TyrKc"/>
    <property type="match status" value="1"/>
</dbReference>
<dbReference type="PROSITE" id="PS00109">
    <property type="entry name" value="PROTEIN_KINASE_TYR"/>
    <property type="match status" value="1"/>
</dbReference>
<evidence type="ECO:0000256" key="8">
    <source>
        <dbReference type="PIRNR" id="PIRNR000632"/>
    </source>
</evidence>
<feature type="region of interest" description="Disordered" evidence="15">
    <location>
        <begin position="448"/>
        <end position="486"/>
    </location>
</feature>
<dbReference type="InterPro" id="IPR001245">
    <property type="entry name" value="Ser-Thr/Tyr_kinase_cat_dom"/>
</dbReference>
<evidence type="ECO:0000256" key="1">
    <source>
        <dbReference type="ARBA" id="ARBA00022679"/>
    </source>
</evidence>
<dbReference type="InterPro" id="IPR000980">
    <property type="entry name" value="SH2"/>
</dbReference>
<dbReference type="InterPro" id="IPR036860">
    <property type="entry name" value="SH2_dom_sf"/>
</dbReference>
<dbReference type="SMART" id="SM00252">
    <property type="entry name" value="SH2"/>
    <property type="match status" value="1"/>
</dbReference>
<dbReference type="InterPro" id="IPR011009">
    <property type="entry name" value="Kinase-like_dom_sf"/>
</dbReference>
<dbReference type="InterPro" id="IPR020635">
    <property type="entry name" value="Tyr_kinase_cat_dom"/>
</dbReference>
<keyword evidence="20" id="KW-1185">Reference proteome</keyword>
<dbReference type="PIRSF" id="PIRSF000632">
    <property type="entry name" value="TyrPK_fps"/>
    <property type="match status" value="1"/>
</dbReference>
<feature type="domain" description="SH2" evidence="16">
    <location>
        <begin position="503"/>
        <end position="593"/>
    </location>
</feature>